<reference evidence="2" key="1">
    <citation type="journal article" date="2023" name="G3 (Bethesda)">
        <title>Genome assembly and association tests identify interacting loci associated with vigor, precocity, and sex in interspecific pistachio rootstocks.</title>
        <authorList>
            <person name="Palmer W."/>
            <person name="Jacygrad E."/>
            <person name="Sagayaradj S."/>
            <person name="Cavanaugh K."/>
            <person name="Han R."/>
            <person name="Bertier L."/>
            <person name="Beede B."/>
            <person name="Kafkas S."/>
            <person name="Golino D."/>
            <person name="Preece J."/>
            <person name="Michelmore R."/>
        </authorList>
    </citation>
    <scope>NUCLEOTIDE SEQUENCE [LARGE SCALE GENOMIC DNA]</scope>
</reference>
<sequence length="324" mass="37021">METLPNGNAAAASPPQTTAPTNASTTPFPKLTQLTEALKLEHQFLRVPFEHYKKTSRANHRAVEKEVSSVISGVADVADSDNFSKDDAVNHLTSLVSRLQGLKRKLEEGSRTEHLQAQKCRARLNHLESADAENLSEWNNMRLKRILVDYMLRMSYYDTAQKLAESSNMQDLVDIDVFQEAKKVIDALQNKEVAPALAWCADNKSRLKKSKSKFEFQLRLQEFIELVRSENNLLAITYSRKYLAPWGATHMKELQRVMATLAFKSNTECTTYKVLFEPKQWDYLVDQFKQEFCRLYGMTLEPLLNIYLQAGLSALNTPYPYSIT</sequence>
<organism evidence="1 2">
    <name type="scientific">Pistacia integerrima</name>
    <dbReference type="NCBI Taxonomy" id="434235"/>
    <lineage>
        <taxon>Eukaryota</taxon>
        <taxon>Viridiplantae</taxon>
        <taxon>Streptophyta</taxon>
        <taxon>Embryophyta</taxon>
        <taxon>Tracheophyta</taxon>
        <taxon>Spermatophyta</taxon>
        <taxon>Magnoliopsida</taxon>
        <taxon>eudicotyledons</taxon>
        <taxon>Gunneridae</taxon>
        <taxon>Pentapetalae</taxon>
        <taxon>rosids</taxon>
        <taxon>malvids</taxon>
        <taxon>Sapindales</taxon>
        <taxon>Anacardiaceae</taxon>
        <taxon>Pistacia</taxon>
    </lineage>
</organism>
<evidence type="ECO:0000313" key="2">
    <source>
        <dbReference type="Proteomes" id="UP001163603"/>
    </source>
</evidence>
<protein>
    <submittedName>
        <fullName evidence="1">Uncharacterized protein</fullName>
    </submittedName>
</protein>
<dbReference type="EMBL" id="CM047738">
    <property type="protein sequence ID" value="KAJ0045696.1"/>
    <property type="molecule type" value="Genomic_DNA"/>
</dbReference>
<gene>
    <name evidence="1" type="ORF">Pint_06163</name>
</gene>
<keyword evidence="2" id="KW-1185">Reference proteome</keyword>
<dbReference type="Proteomes" id="UP001163603">
    <property type="component" value="Chromosome 3"/>
</dbReference>
<proteinExistence type="predicted"/>
<comment type="caution">
    <text evidence="1">The sequence shown here is derived from an EMBL/GenBank/DDBJ whole genome shotgun (WGS) entry which is preliminary data.</text>
</comment>
<accession>A0ACC0Z3E4</accession>
<evidence type="ECO:0000313" key="1">
    <source>
        <dbReference type="EMBL" id="KAJ0045696.1"/>
    </source>
</evidence>
<name>A0ACC0Z3E4_9ROSI</name>